<dbReference type="InterPro" id="IPR017946">
    <property type="entry name" value="PLC-like_Pdiesterase_TIM-brl"/>
</dbReference>
<dbReference type="Gene3D" id="3.20.20.190">
    <property type="entry name" value="Phosphatidylinositol (PI) phosphodiesterase"/>
    <property type="match status" value="1"/>
</dbReference>
<evidence type="ECO:0000313" key="2">
    <source>
        <dbReference type="EMBL" id="CAD9810917.1"/>
    </source>
</evidence>
<keyword evidence="1" id="KW-0812">Transmembrane</keyword>
<keyword evidence="1" id="KW-1133">Transmembrane helix</keyword>
<dbReference type="GO" id="GO:0008081">
    <property type="term" value="F:phosphoric diester hydrolase activity"/>
    <property type="evidence" value="ECO:0007669"/>
    <property type="project" value="InterPro"/>
</dbReference>
<sequence length="375" mass="41341">MTDGKGRLSCTWAKAIMFLLLTITGVILIWMFAPIGKGLSRIIPDFADNETSSVSVPTQTPSIGSGEQNVLLVGPTYEFNTCNIDGGGRCCNGLDNICDLRVNEIMLATVHNAMSHGQEKFLGQVLNNNYRPLEDALEAGFRGLTLDLCICNGIFQFCHGTCSGSRDAEEVLSSIEQFLRTNPSEVLMLIFQINSNVLTGSPTLTDLETAVQKVGLGDYIYVHPNVDTEWPTLGTLVENNNRLLIFHHEGPTCTNPGDCPDGFHYYFQYAMDTSFTFESISEINNSTLFCSITRGGGGKRQFLGINLFINPPNPDAAEVMSEKEYVGSRISECSSIRKKNPNMLIVDFWSLGDLPEVTQNHNRALGTTLRRNSLR</sequence>
<evidence type="ECO:0000256" key="1">
    <source>
        <dbReference type="SAM" id="Phobius"/>
    </source>
</evidence>
<dbReference type="SUPFAM" id="SSF51695">
    <property type="entry name" value="PLC-like phosphodiesterases"/>
    <property type="match status" value="1"/>
</dbReference>
<proteinExistence type="predicted"/>
<dbReference type="InterPro" id="IPR051057">
    <property type="entry name" value="PI-PLC_domain"/>
</dbReference>
<protein>
    <recommendedName>
        <fullName evidence="3">Phosphatidylinositol-specific phospholipase C X domain-containing protein</fullName>
    </recommendedName>
</protein>
<gene>
    <name evidence="2" type="ORF">ASEP1449_LOCUS2741</name>
</gene>
<reference evidence="2" key="1">
    <citation type="submission" date="2021-01" db="EMBL/GenBank/DDBJ databases">
        <authorList>
            <person name="Corre E."/>
            <person name="Pelletier E."/>
            <person name="Niang G."/>
            <person name="Scheremetjew M."/>
            <person name="Finn R."/>
            <person name="Kale V."/>
            <person name="Holt S."/>
            <person name="Cochrane G."/>
            <person name="Meng A."/>
            <person name="Brown T."/>
            <person name="Cohen L."/>
        </authorList>
    </citation>
    <scope>NUCLEOTIDE SEQUENCE</scope>
    <source>
        <strain evidence="2">CCMP2084</strain>
    </source>
</reference>
<evidence type="ECO:0008006" key="3">
    <source>
        <dbReference type="Google" id="ProtNLM"/>
    </source>
</evidence>
<keyword evidence="1" id="KW-0472">Membrane</keyword>
<organism evidence="2">
    <name type="scientific">Attheya septentrionalis</name>
    <dbReference type="NCBI Taxonomy" id="420275"/>
    <lineage>
        <taxon>Eukaryota</taxon>
        <taxon>Sar</taxon>
        <taxon>Stramenopiles</taxon>
        <taxon>Ochrophyta</taxon>
        <taxon>Bacillariophyta</taxon>
        <taxon>Coscinodiscophyceae</taxon>
        <taxon>Chaetocerotophycidae</taxon>
        <taxon>Chaetocerotales</taxon>
        <taxon>Attheyaceae</taxon>
        <taxon>Attheya</taxon>
    </lineage>
</organism>
<dbReference type="PROSITE" id="PS50007">
    <property type="entry name" value="PIPLC_X_DOMAIN"/>
    <property type="match status" value="1"/>
</dbReference>
<accession>A0A7S2U7G5</accession>
<feature type="transmembrane region" description="Helical" evidence="1">
    <location>
        <begin position="12"/>
        <end position="33"/>
    </location>
</feature>
<dbReference type="GO" id="GO:0006629">
    <property type="term" value="P:lipid metabolic process"/>
    <property type="evidence" value="ECO:0007669"/>
    <property type="project" value="InterPro"/>
</dbReference>
<dbReference type="AlphaFoldDB" id="A0A7S2U7G5"/>
<dbReference type="PANTHER" id="PTHR13593:SF140">
    <property type="entry name" value="PLC-LIKE PHOSPHODIESTERASE"/>
    <property type="match status" value="1"/>
</dbReference>
<dbReference type="EMBL" id="HBHQ01004135">
    <property type="protein sequence ID" value="CAD9810917.1"/>
    <property type="molecule type" value="Transcribed_RNA"/>
</dbReference>
<dbReference type="Pfam" id="PF26146">
    <property type="entry name" value="PI-PLC_X"/>
    <property type="match status" value="1"/>
</dbReference>
<name>A0A7S2U7G5_9STRA</name>
<dbReference type="PANTHER" id="PTHR13593">
    <property type="match status" value="1"/>
</dbReference>